<comment type="caution">
    <text evidence="3">The sequence shown here is derived from an EMBL/GenBank/DDBJ whole genome shotgun (WGS) entry which is preliminary data.</text>
</comment>
<keyword evidence="2" id="KW-0732">Signal</keyword>
<dbReference type="InterPro" id="IPR045051">
    <property type="entry name" value="SBT"/>
</dbReference>
<name>A0A835MAX5_9MAGN</name>
<keyword evidence="4" id="KW-1185">Reference proteome</keyword>
<dbReference type="InterPro" id="IPR036852">
    <property type="entry name" value="Peptidase_S8/S53_dom_sf"/>
</dbReference>
<proteinExistence type="inferred from homology"/>
<dbReference type="Gene3D" id="3.40.50.1000">
    <property type="entry name" value="HAD superfamily/HAD-like"/>
    <property type="match status" value="1"/>
</dbReference>
<dbReference type="Gene3D" id="3.40.50.200">
    <property type="entry name" value="Peptidase S8/S53 domain"/>
    <property type="match status" value="1"/>
</dbReference>
<evidence type="ECO:0000256" key="2">
    <source>
        <dbReference type="ARBA" id="ARBA00022729"/>
    </source>
</evidence>
<evidence type="ECO:0000256" key="1">
    <source>
        <dbReference type="ARBA" id="ARBA00011073"/>
    </source>
</evidence>
<dbReference type="SUPFAM" id="SSF52743">
    <property type="entry name" value="Subtilisin-like"/>
    <property type="match status" value="1"/>
</dbReference>
<dbReference type="PANTHER" id="PTHR10795">
    <property type="entry name" value="PROPROTEIN CONVERTASE SUBTILISIN/KEXIN"/>
    <property type="match status" value="1"/>
</dbReference>
<dbReference type="GO" id="GO:0004252">
    <property type="term" value="F:serine-type endopeptidase activity"/>
    <property type="evidence" value="ECO:0007669"/>
    <property type="project" value="InterPro"/>
</dbReference>
<gene>
    <name evidence="3" type="ORF">IFM89_011024</name>
</gene>
<dbReference type="EMBL" id="JADFTS010000002">
    <property type="protein sequence ID" value="KAF9620289.1"/>
    <property type="molecule type" value="Genomic_DNA"/>
</dbReference>
<comment type="similarity">
    <text evidence="1">Belongs to the peptidase S8 family.</text>
</comment>
<dbReference type="Proteomes" id="UP000631114">
    <property type="component" value="Unassembled WGS sequence"/>
</dbReference>
<evidence type="ECO:0000313" key="3">
    <source>
        <dbReference type="EMBL" id="KAF9620289.1"/>
    </source>
</evidence>
<evidence type="ECO:0000313" key="4">
    <source>
        <dbReference type="Proteomes" id="UP000631114"/>
    </source>
</evidence>
<sequence>MSFDNFLKHVEKRLRNNRGTWLLLRDFNTVLGLEDKKGGPALFLQRLHRHLCPNLPLFSGVYVKTFHPDWAPSTIKSALITTAFPLNPTTNPDAEFGYGARHIEPVKVVRPGLVYDALEGDYLQFLCSIGHGVAWNPSLEVEEIKNQSVVYVGVDGHLAGLIYFEDHIREDAGVIWNQARWKLKKKFISQLQKDQKIVAMVGDGINDAAALAASNIGVAMGGSEKDQKVSYVVRLVG</sequence>
<dbReference type="SUPFAM" id="SSF56784">
    <property type="entry name" value="HAD-like"/>
    <property type="match status" value="1"/>
</dbReference>
<protein>
    <submittedName>
        <fullName evidence="3">Uncharacterized protein</fullName>
    </submittedName>
</protein>
<organism evidence="3 4">
    <name type="scientific">Coptis chinensis</name>
    <dbReference type="NCBI Taxonomy" id="261450"/>
    <lineage>
        <taxon>Eukaryota</taxon>
        <taxon>Viridiplantae</taxon>
        <taxon>Streptophyta</taxon>
        <taxon>Embryophyta</taxon>
        <taxon>Tracheophyta</taxon>
        <taxon>Spermatophyta</taxon>
        <taxon>Magnoliopsida</taxon>
        <taxon>Ranunculales</taxon>
        <taxon>Ranunculaceae</taxon>
        <taxon>Coptidoideae</taxon>
        <taxon>Coptis</taxon>
    </lineage>
</organism>
<dbReference type="InterPro" id="IPR023214">
    <property type="entry name" value="HAD_sf"/>
</dbReference>
<dbReference type="InterPro" id="IPR036412">
    <property type="entry name" value="HAD-like_sf"/>
</dbReference>
<reference evidence="3 4" key="1">
    <citation type="submission" date="2020-10" db="EMBL/GenBank/DDBJ databases">
        <title>The Coptis chinensis genome and diversification of protoberbering-type alkaloids.</title>
        <authorList>
            <person name="Wang B."/>
            <person name="Shu S."/>
            <person name="Song C."/>
            <person name="Liu Y."/>
        </authorList>
    </citation>
    <scope>NUCLEOTIDE SEQUENCE [LARGE SCALE GENOMIC DNA]</scope>
    <source>
        <strain evidence="3">HL-2020</strain>
        <tissue evidence="3">Leaf</tissue>
    </source>
</reference>
<dbReference type="OrthoDB" id="4803627at2759"/>
<dbReference type="GO" id="GO:0006508">
    <property type="term" value="P:proteolysis"/>
    <property type="evidence" value="ECO:0007669"/>
    <property type="project" value="InterPro"/>
</dbReference>
<dbReference type="AlphaFoldDB" id="A0A835MAX5"/>
<accession>A0A835MAX5</accession>